<evidence type="ECO:0000313" key="1">
    <source>
        <dbReference type="EnsemblMetazoa" id="GAUT010559-PA"/>
    </source>
</evidence>
<sequence length="163" mass="18752">MVRTLAQAMKGPFQRTGTTWPSAADKTLHLSFFKKFFSNNSLEHFNIENIYTWKYAYCITYDYILSLYCVTYDNCGEIDEKENAGMLMRKTFNKMMVMVGEHVATIIGNVRSICLVAEAQQMNTTLLMTLTKNSNLRFDETTGCYIGCYNSTLCTEKIRPFNT</sequence>
<keyword evidence="2" id="KW-1185">Reference proteome</keyword>
<organism evidence="1 2">
    <name type="scientific">Glossina austeni</name>
    <name type="common">Savannah tsetse fly</name>
    <dbReference type="NCBI Taxonomy" id="7395"/>
    <lineage>
        <taxon>Eukaryota</taxon>
        <taxon>Metazoa</taxon>
        <taxon>Ecdysozoa</taxon>
        <taxon>Arthropoda</taxon>
        <taxon>Hexapoda</taxon>
        <taxon>Insecta</taxon>
        <taxon>Pterygota</taxon>
        <taxon>Neoptera</taxon>
        <taxon>Endopterygota</taxon>
        <taxon>Diptera</taxon>
        <taxon>Brachycera</taxon>
        <taxon>Muscomorpha</taxon>
        <taxon>Hippoboscoidea</taxon>
        <taxon>Glossinidae</taxon>
        <taxon>Glossina</taxon>
    </lineage>
</organism>
<proteinExistence type="predicted"/>
<name>A0A1A9UNQ8_GLOAU</name>
<dbReference type="EnsemblMetazoa" id="GAUT010559-RA">
    <property type="protein sequence ID" value="GAUT010559-PA"/>
    <property type="gene ID" value="GAUT010559"/>
</dbReference>
<protein>
    <submittedName>
        <fullName evidence="1">Uncharacterized protein</fullName>
    </submittedName>
</protein>
<dbReference type="Proteomes" id="UP000078200">
    <property type="component" value="Unassembled WGS sequence"/>
</dbReference>
<evidence type="ECO:0000313" key="2">
    <source>
        <dbReference type="Proteomes" id="UP000078200"/>
    </source>
</evidence>
<dbReference type="AlphaFoldDB" id="A0A1A9UNQ8"/>
<accession>A0A1A9UNQ8</accession>
<reference evidence="1" key="1">
    <citation type="submission" date="2020-05" db="UniProtKB">
        <authorList>
            <consortium name="EnsemblMetazoa"/>
        </authorList>
    </citation>
    <scope>IDENTIFICATION</scope>
    <source>
        <strain evidence="1">TTRI</strain>
    </source>
</reference>
<dbReference type="VEuPathDB" id="VectorBase:GAUT010559"/>